<evidence type="ECO:0000313" key="3">
    <source>
        <dbReference type="Proteomes" id="UP001054821"/>
    </source>
</evidence>
<organism evidence="2 3">
    <name type="scientific">Prunus dulcis</name>
    <name type="common">Almond</name>
    <name type="synonym">Amygdalus dulcis</name>
    <dbReference type="NCBI Taxonomy" id="3755"/>
    <lineage>
        <taxon>Eukaryota</taxon>
        <taxon>Viridiplantae</taxon>
        <taxon>Streptophyta</taxon>
        <taxon>Embryophyta</taxon>
        <taxon>Tracheophyta</taxon>
        <taxon>Spermatophyta</taxon>
        <taxon>Magnoliopsida</taxon>
        <taxon>eudicotyledons</taxon>
        <taxon>Gunneridae</taxon>
        <taxon>Pentapetalae</taxon>
        <taxon>rosids</taxon>
        <taxon>fabids</taxon>
        <taxon>Rosales</taxon>
        <taxon>Rosaceae</taxon>
        <taxon>Amygdaloideae</taxon>
        <taxon>Amygdaleae</taxon>
        <taxon>Prunus</taxon>
    </lineage>
</organism>
<name>A0AAD4YPI3_PRUDU</name>
<dbReference type="Pfam" id="PF22936">
    <property type="entry name" value="Pol_BBD"/>
    <property type="match status" value="1"/>
</dbReference>
<evidence type="ECO:0000259" key="1">
    <source>
        <dbReference type="Pfam" id="PF22936"/>
    </source>
</evidence>
<protein>
    <recommendedName>
        <fullName evidence="1">Retrovirus-related Pol polyprotein from transposon TNT 1-94-like beta-barrel domain-containing protein</fullName>
    </recommendedName>
</protein>
<accession>A0AAD4YPI3</accession>
<evidence type="ECO:0000313" key="2">
    <source>
        <dbReference type="EMBL" id="KAI5316791.1"/>
    </source>
</evidence>
<feature type="domain" description="Retrovirus-related Pol polyprotein from transposon TNT 1-94-like beta-barrel" evidence="1">
    <location>
        <begin position="8"/>
        <end position="88"/>
    </location>
</feature>
<reference evidence="2 3" key="1">
    <citation type="journal article" date="2022" name="G3 (Bethesda)">
        <title>Whole-genome sequence and methylome profiling of the almond [Prunus dulcis (Mill.) D.A. Webb] cultivar 'Nonpareil'.</title>
        <authorList>
            <person name="D'Amico-Willman K.M."/>
            <person name="Ouma W.Z."/>
            <person name="Meulia T."/>
            <person name="Sideli G.M."/>
            <person name="Gradziel T.M."/>
            <person name="Fresnedo-Ramirez J."/>
        </authorList>
    </citation>
    <scope>NUCLEOTIDE SEQUENCE [LARGE SCALE GENOMIC DNA]</scope>
    <source>
        <strain evidence="2">Clone GOH B32 T37-40</strain>
    </source>
</reference>
<dbReference type="PANTHER" id="PTHR47592:SF27">
    <property type="entry name" value="OS08G0421700 PROTEIN"/>
    <property type="match status" value="1"/>
</dbReference>
<dbReference type="Proteomes" id="UP001054821">
    <property type="component" value="Chromosome 7"/>
</dbReference>
<dbReference type="EMBL" id="JAJFAZ020000007">
    <property type="protein sequence ID" value="KAI5316791.1"/>
    <property type="molecule type" value="Genomic_DNA"/>
</dbReference>
<dbReference type="PANTHER" id="PTHR47592">
    <property type="entry name" value="PBF68 PROTEIN"/>
    <property type="match status" value="1"/>
</dbReference>
<keyword evidence="3" id="KW-1185">Reference proteome</keyword>
<proteinExistence type="predicted"/>
<dbReference type="AlphaFoldDB" id="A0AAD4YPI3"/>
<dbReference type="InterPro" id="IPR054722">
    <property type="entry name" value="PolX-like_BBD"/>
</dbReference>
<comment type="caution">
    <text evidence="2">The sequence shown here is derived from an EMBL/GenBank/DDBJ whole genome shotgun (WGS) entry which is preliminary data.</text>
</comment>
<sequence length="95" mass="10464">MVDESEGWWVDIGASCHVCYNLAFFKTYSVTDDRKVLLGDSHTTIVAGIGEVELKFTSGKTVILKDVLHTPEIRKNLVSGYLLNKAGFTQTIGVD</sequence>
<gene>
    <name evidence="2" type="ORF">L3X38_036498</name>
</gene>